<evidence type="ECO:0000256" key="5">
    <source>
        <dbReference type="ARBA" id="ARBA00023004"/>
    </source>
</evidence>
<comment type="caution">
    <text evidence="10">The sequence shown here is derived from an EMBL/GenBank/DDBJ whole genome shotgun (WGS) entry which is preliminary data.</text>
</comment>
<dbReference type="PANTHER" id="PTHR42771">
    <property type="entry name" value="IRON(3+)-HYDROXAMATE IMPORT ATP-BINDING PROTEIN FHUC"/>
    <property type="match status" value="1"/>
</dbReference>
<keyword evidence="7" id="KW-0472">Membrane</keyword>
<evidence type="ECO:0000256" key="6">
    <source>
        <dbReference type="ARBA" id="ARBA00023065"/>
    </source>
</evidence>
<dbReference type="AlphaFoldDB" id="A0A942TD75"/>
<dbReference type="InterPro" id="IPR003959">
    <property type="entry name" value="ATPase_AAA_core"/>
</dbReference>
<name>A0A942TD75_9BACI</name>
<dbReference type="Pfam" id="PF13476">
    <property type="entry name" value="AAA_23"/>
    <property type="match status" value="1"/>
</dbReference>
<gene>
    <name evidence="10" type="ORF">KHA97_06070</name>
</gene>
<dbReference type="InterPro" id="IPR038729">
    <property type="entry name" value="Rad50/SbcC_AAA"/>
</dbReference>
<keyword evidence="11" id="KW-1185">Reference proteome</keyword>
<keyword evidence="4" id="KW-0410">Iron transport</keyword>
<evidence type="ECO:0000259" key="9">
    <source>
        <dbReference type="SMART" id="SM00382"/>
    </source>
</evidence>
<dbReference type="GO" id="GO:0006302">
    <property type="term" value="P:double-strand break repair"/>
    <property type="evidence" value="ECO:0007669"/>
    <property type="project" value="InterPro"/>
</dbReference>
<organism evidence="10 11">
    <name type="scientific">Lederbergia citri</name>
    <dbReference type="NCBI Taxonomy" id="2833580"/>
    <lineage>
        <taxon>Bacteria</taxon>
        <taxon>Bacillati</taxon>
        <taxon>Bacillota</taxon>
        <taxon>Bacilli</taxon>
        <taxon>Bacillales</taxon>
        <taxon>Bacillaceae</taxon>
        <taxon>Lederbergia</taxon>
    </lineage>
</organism>
<dbReference type="GO" id="GO:0016887">
    <property type="term" value="F:ATP hydrolysis activity"/>
    <property type="evidence" value="ECO:0007669"/>
    <property type="project" value="InterPro"/>
</dbReference>
<dbReference type="GO" id="GO:0005886">
    <property type="term" value="C:plasma membrane"/>
    <property type="evidence" value="ECO:0007669"/>
    <property type="project" value="UniProtKB-SubCell"/>
</dbReference>
<dbReference type="Gene3D" id="3.40.50.300">
    <property type="entry name" value="P-loop containing nucleotide triphosphate hydrolases"/>
    <property type="match status" value="1"/>
</dbReference>
<evidence type="ECO:0000256" key="3">
    <source>
        <dbReference type="ARBA" id="ARBA00022475"/>
    </source>
</evidence>
<dbReference type="Pfam" id="PF13304">
    <property type="entry name" value="AAA_21"/>
    <property type="match status" value="1"/>
</dbReference>
<proteinExistence type="predicted"/>
<dbReference type="SMART" id="SM00382">
    <property type="entry name" value="AAA"/>
    <property type="match status" value="1"/>
</dbReference>
<dbReference type="RefSeq" id="WP_213123804.1">
    <property type="nucleotide sequence ID" value="NZ_JAGYPG010000001.1"/>
</dbReference>
<evidence type="ECO:0000313" key="10">
    <source>
        <dbReference type="EMBL" id="MBS4194638.1"/>
    </source>
</evidence>
<evidence type="ECO:0000313" key="11">
    <source>
        <dbReference type="Proteomes" id="UP000681414"/>
    </source>
</evidence>
<evidence type="ECO:0000256" key="1">
    <source>
        <dbReference type="ARBA" id="ARBA00004202"/>
    </source>
</evidence>
<keyword evidence="5" id="KW-0408">Iron</keyword>
<dbReference type="SUPFAM" id="SSF52540">
    <property type="entry name" value="P-loop containing nucleoside triphosphate hydrolases"/>
    <property type="match status" value="1"/>
</dbReference>
<feature type="coiled-coil region" evidence="8">
    <location>
        <begin position="107"/>
        <end position="134"/>
    </location>
</feature>
<evidence type="ECO:0000256" key="8">
    <source>
        <dbReference type="SAM" id="Coils"/>
    </source>
</evidence>
<sequence>MILKEVKFIQNENEKQFPFTLPVLKDFKELSFRKPITILVGENGSGKSTFLEGIAAASDLPVSRGVEISQDSDLVHAQKLANALKLSWIQKTKNGFFLRAEDFISFVNRIKKMKQDAEEELKNIEFEYKNKSALAKGLASMPHARTLAELKHLYNEGLDVRSHGEGFLDYFQARIRPRGLYLLDEPETPLSPMRQLSLISIILDDVKEDSQFIIITHSPIIMALPDADIYSFDVQPPQLIQYEEVEHVQITKNFLESPQSFLRHL</sequence>
<evidence type="ECO:0000256" key="4">
    <source>
        <dbReference type="ARBA" id="ARBA00022496"/>
    </source>
</evidence>
<comment type="subcellular location">
    <subcellularLocation>
        <location evidence="1">Cell membrane</location>
        <topology evidence="1">Peripheral membrane protein</topology>
    </subcellularLocation>
</comment>
<feature type="domain" description="AAA+ ATPase" evidence="9">
    <location>
        <begin position="33"/>
        <end position="239"/>
    </location>
</feature>
<keyword evidence="8" id="KW-0175">Coiled coil</keyword>
<evidence type="ECO:0000256" key="2">
    <source>
        <dbReference type="ARBA" id="ARBA00022448"/>
    </source>
</evidence>
<dbReference type="EMBL" id="JAGYPG010000001">
    <property type="protein sequence ID" value="MBS4194638.1"/>
    <property type="molecule type" value="Genomic_DNA"/>
</dbReference>
<dbReference type="InterPro" id="IPR003593">
    <property type="entry name" value="AAA+_ATPase"/>
</dbReference>
<dbReference type="Proteomes" id="UP000681414">
    <property type="component" value="Unassembled WGS sequence"/>
</dbReference>
<dbReference type="InterPro" id="IPR051535">
    <property type="entry name" value="Siderophore_ABC-ATPase"/>
</dbReference>
<keyword evidence="6" id="KW-0406">Ion transport</keyword>
<accession>A0A942TD75</accession>
<dbReference type="PANTHER" id="PTHR42771:SF2">
    <property type="entry name" value="IRON(3+)-HYDROXAMATE IMPORT ATP-BINDING PROTEIN FHUC"/>
    <property type="match status" value="1"/>
</dbReference>
<keyword evidence="2" id="KW-0813">Transport</keyword>
<dbReference type="GO" id="GO:0006826">
    <property type="term" value="P:iron ion transport"/>
    <property type="evidence" value="ECO:0007669"/>
    <property type="project" value="UniProtKB-KW"/>
</dbReference>
<protein>
    <submittedName>
        <fullName evidence="10">AAA family ATPase</fullName>
    </submittedName>
</protein>
<keyword evidence="3" id="KW-1003">Cell membrane</keyword>
<reference evidence="10 11" key="1">
    <citation type="submission" date="2021-05" db="EMBL/GenBank/DDBJ databases">
        <title>Novel Bacillus species.</title>
        <authorList>
            <person name="Liu G."/>
        </authorList>
    </citation>
    <scope>NUCLEOTIDE SEQUENCE [LARGE SCALE GENOMIC DNA]</scope>
    <source>
        <strain evidence="11">FJAT-49780</strain>
    </source>
</reference>
<evidence type="ECO:0000256" key="7">
    <source>
        <dbReference type="ARBA" id="ARBA00023136"/>
    </source>
</evidence>
<dbReference type="InterPro" id="IPR027417">
    <property type="entry name" value="P-loop_NTPase"/>
</dbReference>